<name>A0A250X508_9CHLO</name>
<feature type="region of interest" description="Disordered" evidence="1">
    <location>
        <begin position="230"/>
        <end position="304"/>
    </location>
</feature>
<sequence length="366" mass="40203">MHVSPFQHFGDDRCLEADSSALSSSLRTLEPASSSLNNQLRRQILHGIMKGGRHRQKGALIADAYAASMRRDLHKAHTEELLMQNSLGHSPEGGPYFASSPLRTSSSSCHRKSLYQIQEALSSSIFSLHNAVDLIGSSRGEVTATTSREEVFPAASPVHRASRHHAQLLGRRTPQPLLGSPVHRALSAPSLSMSATSPHDNFLDVHGMMSGQLQLPKVLIPVLVTEQQRPQSRLASSELHNNSRKPSGNQQDLDDIGEPRPRSSRISPRPWGVEGVHTVNRTSRGSSISPARRPRDGSPSSNNRYAASTIVQVETAPPVWEVKVKNNPIRREDRFLNRTVTAACTAAMERDVQKLPPWPLTRSLLS</sequence>
<protein>
    <submittedName>
        <fullName evidence="2">Uncharacterized protein</fullName>
    </submittedName>
</protein>
<comment type="caution">
    <text evidence="2">The sequence shown here is derived from an EMBL/GenBank/DDBJ whole genome shotgun (WGS) entry which is preliminary data.</text>
</comment>
<reference evidence="2 3" key="1">
    <citation type="submission" date="2017-08" db="EMBL/GenBank/DDBJ databases">
        <title>Acidophilic green algal genome provides insights into adaptation to an acidic environment.</title>
        <authorList>
            <person name="Hirooka S."/>
            <person name="Hirose Y."/>
            <person name="Kanesaki Y."/>
            <person name="Higuchi S."/>
            <person name="Fujiwara T."/>
            <person name="Onuma R."/>
            <person name="Era A."/>
            <person name="Ohbayashi R."/>
            <person name="Uzuka A."/>
            <person name="Nozaki H."/>
            <person name="Yoshikawa H."/>
            <person name="Miyagishima S.Y."/>
        </authorList>
    </citation>
    <scope>NUCLEOTIDE SEQUENCE [LARGE SCALE GENOMIC DNA]</scope>
    <source>
        <strain evidence="2 3">NIES-2499</strain>
    </source>
</reference>
<evidence type="ECO:0000313" key="3">
    <source>
        <dbReference type="Proteomes" id="UP000232323"/>
    </source>
</evidence>
<feature type="compositionally biased region" description="Polar residues" evidence="1">
    <location>
        <begin position="279"/>
        <end position="289"/>
    </location>
</feature>
<keyword evidence="3" id="KW-1185">Reference proteome</keyword>
<dbReference type="Proteomes" id="UP000232323">
    <property type="component" value="Unassembled WGS sequence"/>
</dbReference>
<dbReference type="EMBL" id="BEGY01000028">
    <property type="protein sequence ID" value="GAX77972.1"/>
    <property type="molecule type" value="Genomic_DNA"/>
</dbReference>
<dbReference type="AlphaFoldDB" id="A0A250X508"/>
<gene>
    <name evidence="2" type="ORF">CEUSTIGMA_g5414.t1</name>
</gene>
<organism evidence="2 3">
    <name type="scientific">Chlamydomonas eustigma</name>
    <dbReference type="NCBI Taxonomy" id="1157962"/>
    <lineage>
        <taxon>Eukaryota</taxon>
        <taxon>Viridiplantae</taxon>
        <taxon>Chlorophyta</taxon>
        <taxon>core chlorophytes</taxon>
        <taxon>Chlorophyceae</taxon>
        <taxon>CS clade</taxon>
        <taxon>Chlamydomonadales</taxon>
        <taxon>Chlamydomonadaceae</taxon>
        <taxon>Chlamydomonas</taxon>
    </lineage>
</organism>
<evidence type="ECO:0000313" key="2">
    <source>
        <dbReference type="EMBL" id="GAX77972.1"/>
    </source>
</evidence>
<evidence type="ECO:0000256" key="1">
    <source>
        <dbReference type="SAM" id="MobiDB-lite"/>
    </source>
</evidence>
<accession>A0A250X508</accession>
<proteinExistence type="predicted"/>
<feature type="compositionally biased region" description="Polar residues" evidence="1">
    <location>
        <begin position="230"/>
        <end position="251"/>
    </location>
</feature>